<dbReference type="AlphaFoldDB" id="A0A918IHA4"/>
<gene>
    <name evidence="3" type="ORF">GCM10010260_59700</name>
</gene>
<sequence length="212" mass="22625">MAVLAALFSLAIWIQWQWPAPASASTLSDQLAKSAGQKWALLNVGNGKYVSAPDTGSGGDYAKLYANATSITASERFTLHTDDKGTQISLRAESNGLFVSADANNSQKLRAQGDHIGSWEGFELRYQGTDTSGASYALHSVSADAYIAAELGTYPDHEVLRARTTTPLGSWEKFRLVPVTDSSSHVGAAATTTRTGGPCRLRRPPPPPRSRS</sequence>
<feature type="signal peptide" evidence="2">
    <location>
        <begin position="1"/>
        <end position="24"/>
    </location>
</feature>
<organism evidence="3 4">
    <name type="scientific">Streptomyces filipinensis</name>
    <dbReference type="NCBI Taxonomy" id="66887"/>
    <lineage>
        <taxon>Bacteria</taxon>
        <taxon>Bacillati</taxon>
        <taxon>Actinomycetota</taxon>
        <taxon>Actinomycetes</taxon>
        <taxon>Kitasatosporales</taxon>
        <taxon>Streptomycetaceae</taxon>
        <taxon>Streptomyces</taxon>
    </lineage>
</organism>
<feature type="region of interest" description="Disordered" evidence="1">
    <location>
        <begin position="184"/>
        <end position="212"/>
    </location>
</feature>
<evidence type="ECO:0008006" key="5">
    <source>
        <dbReference type="Google" id="ProtNLM"/>
    </source>
</evidence>
<dbReference type="Proteomes" id="UP000618795">
    <property type="component" value="Unassembled WGS sequence"/>
</dbReference>
<protein>
    <recommendedName>
        <fullName evidence="5">Fascin domain-containing protein</fullName>
    </recommendedName>
</protein>
<keyword evidence="2" id="KW-0732">Signal</keyword>
<evidence type="ECO:0000256" key="1">
    <source>
        <dbReference type="SAM" id="MobiDB-lite"/>
    </source>
</evidence>
<dbReference type="InterPro" id="IPR008999">
    <property type="entry name" value="Actin-crosslinking"/>
</dbReference>
<accession>A0A918IHA4</accession>
<evidence type="ECO:0000313" key="3">
    <source>
        <dbReference type="EMBL" id="GGV12904.1"/>
    </source>
</evidence>
<feature type="compositionally biased region" description="Low complexity" evidence="1">
    <location>
        <begin position="187"/>
        <end position="199"/>
    </location>
</feature>
<feature type="chain" id="PRO_5037277352" description="Fascin domain-containing protein" evidence="2">
    <location>
        <begin position="25"/>
        <end position="212"/>
    </location>
</feature>
<dbReference type="Gene3D" id="2.80.10.50">
    <property type="match status" value="1"/>
</dbReference>
<reference evidence="3" key="1">
    <citation type="journal article" date="2014" name="Int. J. Syst. Evol. Microbiol.">
        <title>Complete genome sequence of Corynebacterium casei LMG S-19264T (=DSM 44701T), isolated from a smear-ripened cheese.</title>
        <authorList>
            <consortium name="US DOE Joint Genome Institute (JGI-PGF)"/>
            <person name="Walter F."/>
            <person name="Albersmeier A."/>
            <person name="Kalinowski J."/>
            <person name="Ruckert C."/>
        </authorList>
    </citation>
    <scope>NUCLEOTIDE SEQUENCE</scope>
    <source>
        <strain evidence="3">JCM 4369</strain>
    </source>
</reference>
<evidence type="ECO:0000256" key="2">
    <source>
        <dbReference type="SAM" id="SignalP"/>
    </source>
</evidence>
<name>A0A918IHA4_9ACTN</name>
<reference evidence="3" key="2">
    <citation type="submission" date="2020-09" db="EMBL/GenBank/DDBJ databases">
        <authorList>
            <person name="Sun Q."/>
            <person name="Ohkuma M."/>
        </authorList>
    </citation>
    <scope>NUCLEOTIDE SEQUENCE</scope>
    <source>
        <strain evidence="3">JCM 4369</strain>
    </source>
</reference>
<comment type="caution">
    <text evidence="3">The sequence shown here is derived from an EMBL/GenBank/DDBJ whole genome shotgun (WGS) entry which is preliminary data.</text>
</comment>
<proteinExistence type="predicted"/>
<evidence type="ECO:0000313" key="4">
    <source>
        <dbReference type="Proteomes" id="UP000618795"/>
    </source>
</evidence>
<dbReference type="CDD" id="cd00257">
    <property type="entry name" value="beta-trefoil_FSCN-like"/>
    <property type="match status" value="1"/>
</dbReference>
<keyword evidence="4" id="KW-1185">Reference proteome</keyword>
<dbReference type="EMBL" id="BMTD01000015">
    <property type="protein sequence ID" value="GGV12904.1"/>
    <property type="molecule type" value="Genomic_DNA"/>
</dbReference>
<dbReference type="SUPFAM" id="SSF50405">
    <property type="entry name" value="Actin-crosslinking proteins"/>
    <property type="match status" value="1"/>
</dbReference>